<evidence type="ECO:0000313" key="1">
    <source>
        <dbReference type="EMBL" id="KAE8659722.1"/>
    </source>
</evidence>
<dbReference type="Proteomes" id="UP000436088">
    <property type="component" value="Unassembled WGS sequence"/>
</dbReference>
<accession>A0A6A2WJJ8</accession>
<name>A0A6A2WJJ8_HIBSY</name>
<proteinExistence type="predicted"/>
<reference evidence="1" key="1">
    <citation type="submission" date="2019-09" db="EMBL/GenBank/DDBJ databases">
        <title>Draft genome information of white flower Hibiscus syriacus.</title>
        <authorList>
            <person name="Kim Y.-M."/>
        </authorList>
    </citation>
    <scope>NUCLEOTIDE SEQUENCE [LARGE SCALE GENOMIC DNA]</scope>
    <source>
        <strain evidence="1">YM2019G1</strain>
    </source>
</reference>
<evidence type="ECO:0000313" key="2">
    <source>
        <dbReference type="Proteomes" id="UP000436088"/>
    </source>
</evidence>
<sequence>MISLGESIYIIGGRLSQNSSGFDEFIDASGQVSPLVLRYNVRGDLWSKCVTIGVYDPSLDKWNPLPSMNSLRNKCVGLTWQGKIYVMGGFAQIGDSDINQLTFAPQHSSVKVFDTRAGTWDLSERIWKLNVPPNQIVEVDGKLFSSGHCFKPWKGHIDVYDGMQNMWDEVDGSRFQTLNSPVSTLGDNNNENWPLMKRLYLTMAPIGNHLYFLTGYRMAGESPRTVSMVYTFDTSVTTDAWKSLEPTAEDGRKSYAVVVVSFSSRKQSLP</sequence>
<dbReference type="SUPFAM" id="SSF117281">
    <property type="entry name" value="Kelch motif"/>
    <property type="match status" value="1"/>
</dbReference>
<protein>
    <submittedName>
        <fullName evidence="1">Uncharacterized protein</fullName>
    </submittedName>
</protein>
<dbReference type="EMBL" id="VEPZ02001737">
    <property type="protein sequence ID" value="KAE8659722.1"/>
    <property type="molecule type" value="Genomic_DNA"/>
</dbReference>
<dbReference type="Gene3D" id="2.120.10.80">
    <property type="entry name" value="Kelch-type beta propeller"/>
    <property type="match status" value="1"/>
</dbReference>
<dbReference type="PANTHER" id="PTHR47365">
    <property type="entry name" value="PLANT PROTEIN, PUTATIVE-RELATED"/>
    <property type="match status" value="1"/>
</dbReference>
<organism evidence="1 2">
    <name type="scientific">Hibiscus syriacus</name>
    <name type="common">Rose of Sharon</name>
    <dbReference type="NCBI Taxonomy" id="106335"/>
    <lineage>
        <taxon>Eukaryota</taxon>
        <taxon>Viridiplantae</taxon>
        <taxon>Streptophyta</taxon>
        <taxon>Embryophyta</taxon>
        <taxon>Tracheophyta</taxon>
        <taxon>Spermatophyta</taxon>
        <taxon>Magnoliopsida</taxon>
        <taxon>eudicotyledons</taxon>
        <taxon>Gunneridae</taxon>
        <taxon>Pentapetalae</taxon>
        <taxon>rosids</taxon>
        <taxon>malvids</taxon>
        <taxon>Malvales</taxon>
        <taxon>Malvaceae</taxon>
        <taxon>Malvoideae</taxon>
        <taxon>Hibiscus</taxon>
    </lineage>
</organism>
<comment type="caution">
    <text evidence="1">The sequence shown here is derived from an EMBL/GenBank/DDBJ whole genome shotgun (WGS) entry which is preliminary data.</text>
</comment>
<keyword evidence="2" id="KW-1185">Reference proteome</keyword>
<gene>
    <name evidence="1" type="ORF">F3Y22_tig00116962pilonHSYRG00950</name>
</gene>
<dbReference type="PANTHER" id="PTHR47365:SF1">
    <property type="entry name" value="F-BOX_KELCH-REPEAT PROTEIN"/>
    <property type="match status" value="1"/>
</dbReference>
<dbReference type="AlphaFoldDB" id="A0A6A2WJJ8"/>
<dbReference type="InterPro" id="IPR015915">
    <property type="entry name" value="Kelch-typ_b-propeller"/>
</dbReference>